<keyword evidence="1" id="KW-1133">Transmembrane helix</keyword>
<proteinExistence type="predicted"/>
<gene>
    <name evidence="2" type="ORF">COU47_04390</name>
</gene>
<organism evidence="2 3">
    <name type="scientific">Candidatus Niyogibacteria bacterium CG10_big_fil_rev_8_21_14_0_10_46_36</name>
    <dbReference type="NCBI Taxonomy" id="1974726"/>
    <lineage>
        <taxon>Bacteria</taxon>
        <taxon>Candidatus Niyogiibacteriota</taxon>
    </lineage>
</organism>
<evidence type="ECO:0000256" key="1">
    <source>
        <dbReference type="SAM" id="Phobius"/>
    </source>
</evidence>
<accession>A0A2H0TCM4</accession>
<evidence type="ECO:0000313" key="3">
    <source>
        <dbReference type="Proteomes" id="UP000231503"/>
    </source>
</evidence>
<dbReference type="Proteomes" id="UP000231503">
    <property type="component" value="Unassembled WGS sequence"/>
</dbReference>
<feature type="transmembrane region" description="Helical" evidence="1">
    <location>
        <begin position="58"/>
        <end position="78"/>
    </location>
</feature>
<sequence length="140" mass="16674">MKKGKIAWNRILYPSNNRHKNNRDRYMRWIAYMKVFFASSVLLLFSASVFWYLESHAYAAYAGVFCFICAVMAIYAVAKKNIYQDHFCEDCGEDFAYWDPVIQVWEAPEGRRWFNFHDRCAYTLGIIPLKTLQLTEKRRS</sequence>
<dbReference type="EMBL" id="PFCO01000009">
    <property type="protein sequence ID" value="PIR69302.1"/>
    <property type="molecule type" value="Genomic_DNA"/>
</dbReference>
<keyword evidence="1" id="KW-0812">Transmembrane</keyword>
<feature type="transmembrane region" description="Helical" evidence="1">
    <location>
        <begin position="29"/>
        <end position="52"/>
    </location>
</feature>
<evidence type="ECO:0000313" key="2">
    <source>
        <dbReference type="EMBL" id="PIR69302.1"/>
    </source>
</evidence>
<reference evidence="3" key="1">
    <citation type="submission" date="2017-09" db="EMBL/GenBank/DDBJ databases">
        <title>Depth-based differentiation of microbial function through sediment-hosted aquifers and enrichment of novel symbionts in the deep terrestrial subsurface.</title>
        <authorList>
            <person name="Probst A.J."/>
            <person name="Ladd B."/>
            <person name="Jarett J.K."/>
            <person name="Geller-Mcgrath D.E."/>
            <person name="Sieber C.M.K."/>
            <person name="Emerson J.B."/>
            <person name="Anantharaman K."/>
            <person name="Thomas B.C."/>
            <person name="Malmstrom R."/>
            <person name="Stieglmeier M."/>
            <person name="Klingl A."/>
            <person name="Woyke T."/>
            <person name="Ryan C.M."/>
            <person name="Banfield J.F."/>
        </authorList>
    </citation>
    <scope>NUCLEOTIDE SEQUENCE [LARGE SCALE GENOMIC DNA]</scope>
</reference>
<dbReference type="AlphaFoldDB" id="A0A2H0TCM4"/>
<keyword evidence="1" id="KW-0472">Membrane</keyword>
<name>A0A2H0TCM4_9BACT</name>
<protein>
    <submittedName>
        <fullName evidence="2">Uncharacterized protein</fullName>
    </submittedName>
</protein>
<comment type="caution">
    <text evidence="2">The sequence shown here is derived from an EMBL/GenBank/DDBJ whole genome shotgun (WGS) entry which is preliminary data.</text>
</comment>